<proteinExistence type="predicted"/>
<evidence type="ECO:0000256" key="1">
    <source>
        <dbReference type="SAM" id="MobiDB-lite"/>
    </source>
</evidence>
<evidence type="ECO:0000259" key="2">
    <source>
        <dbReference type="Pfam" id="PF13843"/>
    </source>
</evidence>
<dbReference type="KEGG" id="api:115033100"/>
<dbReference type="RefSeq" id="XP_029340959.1">
    <property type="nucleotide sequence ID" value="XM_029485099.1"/>
</dbReference>
<protein>
    <recommendedName>
        <fullName evidence="2">PiggyBac transposable element-derived protein domain-containing protein</fullName>
    </recommendedName>
</protein>
<dbReference type="OrthoDB" id="123207at2759"/>
<reference evidence="4" key="1">
    <citation type="submission" date="2010-06" db="EMBL/GenBank/DDBJ databases">
        <authorList>
            <person name="Jiang H."/>
            <person name="Abraham K."/>
            <person name="Ali S."/>
            <person name="Alsbrooks S.L."/>
            <person name="Anim B.N."/>
            <person name="Anosike U.S."/>
            <person name="Attaway T."/>
            <person name="Bandaranaike D.P."/>
            <person name="Battles P.K."/>
            <person name="Bell S.N."/>
            <person name="Bell A.V."/>
            <person name="Beltran B."/>
            <person name="Bickham C."/>
            <person name="Bustamante Y."/>
            <person name="Caleb T."/>
            <person name="Canada A."/>
            <person name="Cardenas V."/>
            <person name="Carter K."/>
            <person name="Chacko J."/>
            <person name="Chandrabose M.N."/>
            <person name="Chavez D."/>
            <person name="Chavez A."/>
            <person name="Chen L."/>
            <person name="Chu H.-S."/>
            <person name="Claassen K.J."/>
            <person name="Cockrell R."/>
            <person name="Collins M."/>
            <person name="Cooper J.A."/>
            <person name="Cree A."/>
            <person name="Curry S.M."/>
            <person name="Da Y."/>
            <person name="Dao M.D."/>
            <person name="Das B."/>
            <person name="Davila M.-L."/>
            <person name="Davy-Carroll L."/>
            <person name="Denson S."/>
            <person name="Dinh H."/>
            <person name="Ebong V.E."/>
            <person name="Edwards J.R."/>
            <person name="Egan A."/>
            <person name="El-Daye J."/>
            <person name="Escobedo L."/>
            <person name="Fernandez S."/>
            <person name="Fernando P.R."/>
            <person name="Flagg N."/>
            <person name="Forbes L.D."/>
            <person name="Fowler R.G."/>
            <person name="Fu Q."/>
            <person name="Gabisi R.A."/>
            <person name="Ganer J."/>
            <person name="Garbino Pronczuk A."/>
            <person name="Garcia R.M."/>
            <person name="Garner T."/>
            <person name="Garrett T.E."/>
            <person name="Gonzalez D.A."/>
            <person name="Hamid H."/>
            <person name="Hawkins E.S."/>
            <person name="Hirani K."/>
            <person name="Hogues M.E."/>
            <person name="Hollins B."/>
            <person name="Hsiao C.-H."/>
            <person name="Jabil R."/>
            <person name="James M.L."/>
            <person name="Jhangiani S.N."/>
            <person name="Johnson B."/>
            <person name="Johnson Q."/>
            <person name="Joshi V."/>
            <person name="Kalu J.B."/>
            <person name="Kam C."/>
            <person name="Kashfia A."/>
            <person name="Keebler J."/>
            <person name="Kisamo H."/>
            <person name="Kovar C.L."/>
            <person name="Lago L.A."/>
            <person name="Lai C.-Y."/>
            <person name="Laidlaw J."/>
            <person name="Lara F."/>
            <person name="Le T.-K."/>
            <person name="Lee S.L."/>
            <person name="Legall F.H."/>
            <person name="Lemon S.J."/>
            <person name="Lewis L.R."/>
            <person name="Li B."/>
            <person name="Liu Y."/>
            <person name="Liu Y.-S."/>
            <person name="Lopez J."/>
            <person name="Lozado R.J."/>
            <person name="Lu J."/>
            <person name="Madu R.C."/>
            <person name="Maheshwari M."/>
            <person name="Maheshwari R."/>
            <person name="Malloy K."/>
            <person name="Martinez E."/>
            <person name="Mathew T."/>
            <person name="Mercado I.C."/>
            <person name="Mercado C."/>
            <person name="Meyer B."/>
            <person name="Montgomery K."/>
            <person name="Morgan M.B."/>
            <person name="Munidasa M."/>
            <person name="Nazareth L.V."/>
            <person name="Nelson J."/>
            <person name="Ng B.M."/>
            <person name="Nguyen N.B."/>
            <person name="Nguyen P.Q."/>
            <person name="Nguyen T."/>
            <person name="Obregon M."/>
            <person name="Okwuonu G.O."/>
            <person name="Onwere C.G."/>
            <person name="Orozco G."/>
            <person name="Parra A."/>
            <person name="Patel S."/>
            <person name="Patil S."/>
            <person name="Perez A."/>
            <person name="Perez Y."/>
            <person name="Pham C."/>
            <person name="Primus E.L."/>
            <person name="Pu L.-L."/>
            <person name="Puazo M."/>
            <person name="Qin X."/>
            <person name="Quiroz J.B."/>
            <person name="Reese J."/>
            <person name="Richards S."/>
            <person name="Rives C.M."/>
            <person name="Robberts R."/>
            <person name="Ruiz S.J."/>
            <person name="Ruiz M.J."/>
            <person name="Santibanez J."/>
            <person name="Schneider B.W."/>
            <person name="Sisson I."/>
            <person name="Smith M."/>
            <person name="Sodergren E."/>
            <person name="Song X.-Z."/>
            <person name="Song B.B."/>
            <person name="Summersgill H."/>
            <person name="Thelus R."/>
            <person name="Thornton R.D."/>
            <person name="Trejos Z.Y."/>
            <person name="Usmani K."/>
            <person name="Vattathil S."/>
            <person name="Villasana D."/>
            <person name="Walker D.L."/>
            <person name="Wang S."/>
            <person name="Wang K."/>
            <person name="White C.S."/>
            <person name="Williams A.C."/>
            <person name="Williamson J."/>
            <person name="Wilson K."/>
            <person name="Woghiren I.O."/>
            <person name="Woodworth J.R."/>
            <person name="Worley K.C."/>
            <person name="Wright R.A."/>
            <person name="Wu W."/>
            <person name="Young L."/>
            <person name="Zhang L."/>
            <person name="Zhang J."/>
            <person name="Zhu Y."/>
            <person name="Muzny D.M."/>
            <person name="Weinstock G."/>
            <person name="Gibbs R.A."/>
        </authorList>
    </citation>
    <scope>NUCLEOTIDE SEQUENCE [LARGE SCALE GENOMIC DNA]</scope>
    <source>
        <strain evidence="4">LSR1</strain>
    </source>
</reference>
<dbReference type="GeneID" id="115033100"/>
<dbReference type="EnsemblMetazoa" id="XM_029485099.1">
    <property type="protein sequence ID" value="XP_029340959.1"/>
    <property type="gene ID" value="LOC115033100"/>
</dbReference>
<dbReference type="PANTHER" id="PTHR47272">
    <property type="entry name" value="DDE_TNP_1_7 DOMAIN-CONTAINING PROTEIN"/>
    <property type="match status" value="1"/>
</dbReference>
<accession>A0A8R2NJC7</accession>
<evidence type="ECO:0000313" key="3">
    <source>
        <dbReference type="EnsemblMetazoa" id="XP_029340959.1"/>
    </source>
</evidence>
<organism evidence="3 4">
    <name type="scientific">Acyrthosiphon pisum</name>
    <name type="common">Pea aphid</name>
    <dbReference type="NCBI Taxonomy" id="7029"/>
    <lineage>
        <taxon>Eukaryota</taxon>
        <taxon>Metazoa</taxon>
        <taxon>Ecdysozoa</taxon>
        <taxon>Arthropoda</taxon>
        <taxon>Hexapoda</taxon>
        <taxon>Insecta</taxon>
        <taxon>Pterygota</taxon>
        <taxon>Neoptera</taxon>
        <taxon>Paraneoptera</taxon>
        <taxon>Hemiptera</taxon>
        <taxon>Sternorrhyncha</taxon>
        <taxon>Aphidomorpha</taxon>
        <taxon>Aphidoidea</taxon>
        <taxon>Aphididae</taxon>
        <taxon>Macrosiphini</taxon>
        <taxon>Acyrthosiphon</taxon>
    </lineage>
</organism>
<dbReference type="Pfam" id="PF13843">
    <property type="entry name" value="DDE_Tnp_1_7"/>
    <property type="match status" value="1"/>
</dbReference>
<reference evidence="3" key="2">
    <citation type="submission" date="2022-06" db="UniProtKB">
        <authorList>
            <consortium name="EnsemblMetazoa"/>
        </authorList>
    </citation>
    <scope>IDENTIFICATION</scope>
</reference>
<name>A0A8R2NJC7_ACYPI</name>
<feature type="domain" description="PiggyBac transposable element-derived protein" evidence="2">
    <location>
        <begin position="187"/>
        <end position="552"/>
    </location>
</feature>
<keyword evidence="4" id="KW-1185">Reference proteome</keyword>
<dbReference type="InterPro" id="IPR029526">
    <property type="entry name" value="PGBD"/>
</dbReference>
<sequence length="691" mass="80270">MSSEEESEIDISNLTSKIDVEQNKSVRYRTRRRAIDLVEMKEETDCQDHLLQDFKDLQNMSRRVLSSDIIIELLGNGENSDLSDFSDGSDNNEEDELDNLLAMNEVYENFDFQNIEDDIDWNIDNIDDDIVVETENVDRVLENPTTSYKYHSVRKENIKWDAKPLTTREIVFTAVPEKDFPSAPLPPIEYFLKYFSTISFDDMAHFTNLFAQQNNTRNWTDTNVSEMKVFIGIHLYIGIIGFPRVIMYWQPDYRIDIIADNMTKNRFFELRTNFHVQDNLLNPTDNSDKFFKVRPLYNSIKKRCNELHTEKNLCIDEQMVPFKGRLGLKQYMRGKPSPWGIKLYLLCGAGGMVYDLLLYQGSNTELDQETKAHFGLGGSVVLKLCEQLKKNRHILYFDNFFTSYNLLNALQDQKIYAAGTARVNRFANPPLMTDKHLRKLGRGASFEVTGSNEHEGRTNQIGIIKWFDNKGVVLASNFLTSGNTDEVNRWDKKEKKYITLERPEIVKLYNKSMGGVDLHDQLISYFRIFIRSRKWTLRMVTHSFDMALTNSWMEYRNDATHCNILKKMDLLLFKQRVAKTLISLGRSQMYTPERKKKVGRPSSSPSPPLIPIKSRKPRNIDDPTPYNEVRYDCNNHFAIFDDRQHTTRCNAGTLIMGLFPVINTFTFDMEASVKFANTLSKSSMQLAFSEC</sequence>
<feature type="region of interest" description="Disordered" evidence="1">
    <location>
        <begin position="592"/>
        <end position="625"/>
    </location>
</feature>
<dbReference type="Proteomes" id="UP000007819">
    <property type="component" value="Chromosome X"/>
</dbReference>
<evidence type="ECO:0000313" key="4">
    <source>
        <dbReference type="Proteomes" id="UP000007819"/>
    </source>
</evidence>
<dbReference type="AlphaFoldDB" id="A0A8R2NJC7"/>
<dbReference type="PANTHER" id="PTHR47272:SF2">
    <property type="entry name" value="PIGGYBAC TRANSPOSABLE ELEMENT-DERIVED PROTEIN 3-LIKE"/>
    <property type="match status" value="1"/>
</dbReference>